<protein>
    <recommendedName>
        <fullName evidence="8">Tetratricopeptide SHNi-TPR domain-containing protein</fullName>
    </recommendedName>
</protein>
<feature type="region of interest" description="Disordered" evidence="7">
    <location>
        <begin position="79"/>
        <end position="199"/>
    </location>
</feature>
<feature type="compositionally biased region" description="Basic and acidic residues" evidence="7">
    <location>
        <begin position="430"/>
        <end position="443"/>
    </location>
</feature>
<evidence type="ECO:0000256" key="2">
    <source>
        <dbReference type="ARBA" id="ARBA00008402"/>
    </source>
</evidence>
<name>W5JX68_ANODA</name>
<evidence type="ECO:0000256" key="3">
    <source>
        <dbReference type="ARBA" id="ARBA00022737"/>
    </source>
</evidence>
<accession>W5JX68</accession>
<dbReference type="SUPFAM" id="SSF48452">
    <property type="entry name" value="TPR-like"/>
    <property type="match status" value="1"/>
</dbReference>
<dbReference type="VEuPathDB" id="VectorBase:ADAR2_008074"/>
<dbReference type="STRING" id="43151.W5JX68"/>
<evidence type="ECO:0000259" key="8">
    <source>
        <dbReference type="Pfam" id="PF10516"/>
    </source>
</evidence>
<feature type="compositionally biased region" description="Basic and acidic residues" evidence="7">
    <location>
        <begin position="391"/>
        <end position="403"/>
    </location>
</feature>
<comment type="similarity">
    <text evidence="2">Belongs to the NASP family.</text>
</comment>
<dbReference type="GO" id="GO:0042393">
    <property type="term" value="F:histone binding"/>
    <property type="evidence" value="ECO:0007669"/>
    <property type="project" value="TreeGrafter"/>
</dbReference>
<keyword evidence="5" id="KW-0539">Nucleus</keyword>
<evidence type="ECO:0000256" key="7">
    <source>
        <dbReference type="SAM" id="MobiDB-lite"/>
    </source>
</evidence>
<keyword evidence="3" id="KW-0677">Repeat</keyword>
<dbReference type="EnsemblMetazoa" id="ADAC000299-RA">
    <property type="protein sequence ID" value="ADAC000299-PA"/>
    <property type="gene ID" value="ADAC000299"/>
</dbReference>
<dbReference type="AlphaFoldDB" id="W5JX68"/>
<dbReference type="Gene3D" id="1.25.40.10">
    <property type="entry name" value="Tetratricopeptide repeat domain"/>
    <property type="match status" value="1"/>
</dbReference>
<dbReference type="VEuPathDB" id="VectorBase:ADAC000299"/>
<dbReference type="InterPro" id="IPR019734">
    <property type="entry name" value="TPR_rpt"/>
</dbReference>
<evidence type="ECO:0000256" key="6">
    <source>
        <dbReference type="SAM" id="Coils"/>
    </source>
</evidence>
<dbReference type="FunCoup" id="W5JX68">
    <property type="interactions" value="294"/>
</dbReference>
<keyword evidence="6" id="KW-0175">Coiled coil</keyword>
<dbReference type="eggNOG" id="KOG4563">
    <property type="taxonomic scope" value="Eukaryota"/>
</dbReference>
<dbReference type="GO" id="GO:0005654">
    <property type="term" value="C:nucleoplasm"/>
    <property type="evidence" value="ECO:0007669"/>
    <property type="project" value="TreeGrafter"/>
</dbReference>
<dbReference type="Pfam" id="PF10516">
    <property type="entry name" value="SHNi-TPR"/>
    <property type="match status" value="1"/>
</dbReference>
<dbReference type="InterPro" id="IPR019544">
    <property type="entry name" value="Tetratricopeptide_SHNi-TPR_dom"/>
</dbReference>
<dbReference type="Proteomes" id="UP000000673">
    <property type="component" value="Unassembled WGS sequence"/>
</dbReference>
<dbReference type="PANTHER" id="PTHR15081">
    <property type="entry name" value="NUCLEAR AUTOANTIGENIC SPERM PROTEIN NASP -RELATED"/>
    <property type="match status" value="1"/>
</dbReference>
<dbReference type="InterPro" id="IPR051730">
    <property type="entry name" value="NASP-like"/>
</dbReference>
<evidence type="ECO:0000256" key="1">
    <source>
        <dbReference type="ARBA" id="ARBA00004123"/>
    </source>
</evidence>
<dbReference type="GO" id="GO:0034080">
    <property type="term" value="P:CENP-A containing chromatin assembly"/>
    <property type="evidence" value="ECO:0007669"/>
    <property type="project" value="TreeGrafter"/>
</dbReference>
<proteinExistence type="inferred from homology"/>
<dbReference type="PANTHER" id="PTHR15081:SF1">
    <property type="entry name" value="NUCLEAR AUTOANTIGENIC SPERM PROTEIN"/>
    <property type="match status" value="1"/>
</dbReference>
<evidence type="ECO:0000313" key="9">
    <source>
        <dbReference type="EMBL" id="ETN67864.1"/>
    </source>
</evidence>
<reference evidence="10" key="4">
    <citation type="submission" date="2015-06" db="UniProtKB">
        <authorList>
            <consortium name="EnsemblMetazoa"/>
        </authorList>
    </citation>
    <scope>IDENTIFICATION</scope>
</reference>
<organism evidence="9">
    <name type="scientific">Anopheles darlingi</name>
    <name type="common">Mosquito</name>
    <dbReference type="NCBI Taxonomy" id="43151"/>
    <lineage>
        <taxon>Eukaryota</taxon>
        <taxon>Metazoa</taxon>
        <taxon>Ecdysozoa</taxon>
        <taxon>Arthropoda</taxon>
        <taxon>Hexapoda</taxon>
        <taxon>Insecta</taxon>
        <taxon>Pterygota</taxon>
        <taxon>Neoptera</taxon>
        <taxon>Endopterygota</taxon>
        <taxon>Diptera</taxon>
        <taxon>Nematocera</taxon>
        <taxon>Culicoidea</taxon>
        <taxon>Culicidae</taxon>
        <taxon>Anophelinae</taxon>
        <taxon>Anopheles</taxon>
    </lineage>
</organism>
<keyword evidence="11" id="KW-1185">Reference proteome</keyword>
<feature type="compositionally biased region" description="Low complexity" evidence="7">
    <location>
        <begin position="161"/>
        <end position="173"/>
    </location>
</feature>
<dbReference type="HOGENOM" id="CLU_542136_0_0_1"/>
<reference evidence="9" key="2">
    <citation type="submission" date="2010-05" db="EMBL/GenBank/DDBJ databases">
        <authorList>
            <person name="Almeida L.G."/>
            <person name="Nicolas M.F."/>
            <person name="Souza R.C."/>
            <person name="Vasconcelos A.T.R."/>
        </authorList>
    </citation>
    <scope>NUCLEOTIDE SEQUENCE</scope>
</reference>
<reference evidence="9 11" key="1">
    <citation type="journal article" date="2010" name="BMC Genomics">
        <title>Combination of measures distinguishes pre-miRNAs from other stem-loops in the genome of the newly sequenced Anopheles darlingi.</title>
        <authorList>
            <person name="Mendes N.D."/>
            <person name="Freitas A.T."/>
            <person name="Vasconcelos A.T."/>
            <person name="Sagot M.F."/>
        </authorList>
    </citation>
    <scope>NUCLEOTIDE SEQUENCE</scope>
</reference>
<dbReference type="InterPro" id="IPR011990">
    <property type="entry name" value="TPR-like_helical_dom_sf"/>
</dbReference>
<feature type="compositionally biased region" description="Low complexity" evidence="7">
    <location>
        <begin position="364"/>
        <end position="390"/>
    </location>
</feature>
<feature type="compositionally biased region" description="Acidic residues" evidence="7">
    <location>
        <begin position="84"/>
        <end position="115"/>
    </location>
</feature>
<dbReference type="GO" id="GO:0006335">
    <property type="term" value="P:DNA replication-dependent chromatin assembly"/>
    <property type="evidence" value="ECO:0007669"/>
    <property type="project" value="TreeGrafter"/>
</dbReference>
<feature type="compositionally biased region" description="Basic and acidic residues" evidence="7">
    <location>
        <begin position="116"/>
        <end position="160"/>
    </location>
</feature>
<feature type="coiled-coil region" evidence="6">
    <location>
        <begin position="290"/>
        <end position="344"/>
    </location>
</feature>
<reference evidence="9" key="3">
    <citation type="journal article" date="2013" name="Nucleic Acids Res.">
        <title>The genome of Anopheles darlingi, the main neotropical malaria vector.</title>
        <authorList>
            <person name="Marinotti O."/>
            <person name="Cerqueira G.C."/>
            <person name="de Almeida L.G."/>
            <person name="Ferro M.I."/>
            <person name="Loreto E.L."/>
            <person name="Zaha A."/>
            <person name="Teixeira S.M."/>
            <person name="Wespiser A.R."/>
            <person name="Almeida E Silva A."/>
            <person name="Schlindwein A.D."/>
            <person name="Pacheco A.C."/>
            <person name="Silva A.L."/>
            <person name="Graveley B.R."/>
            <person name="Walenz B.P."/>
            <person name="Lima Bde A."/>
            <person name="Ribeiro C.A."/>
            <person name="Nunes-Silva C.G."/>
            <person name="de Carvalho C.R."/>
            <person name="Soares C.M."/>
            <person name="de Menezes C.B."/>
            <person name="Matiolli C."/>
            <person name="Caffrey D."/>
            <person name="Araujo D.A."/>
            <person name="de Oliveira D.M."/>
            <person name="Golenbock D."/>
            <person name="Grisard E.C."/>
            <person name="Fantinatti-Garboggini F."/>
            <person name="de Carvalho F.M."/>
            <person name="Barcellos F.G."/>
            <person name="Prosdocimi F."/>
            <person name="May G."/>
            <person name="Azevedo Junior G.M."/>
            <person name="Guimaraes G.M."/>
            <person name="Goldman G.H."/>
            <person name="Padilha I.Q."/>
            <person name="Batista Jda S."/>
            <person name="Ferro J.A."/>
            <person name="Ribeiro J.M."/>
            <person name="Fietto J.L."/>
            <person name="Dabbas K.M."/>
            <person name="Cerdeira L."/>
            <person name="Agnez-Lima L.F."/>
            <person name="Brocchi M."/>
            <person name="de Carvalho M.O."/>
            <person name="Teixeira Mde M."/>
            <person name="Diniz Maia Mde M."/>
            <person name="Goldman M.H."/>
            <person name="Cruz Schneider M.P."/>
            <person name="Felipe M.S."/>
            <person name="Hungria M."/>
            <person name="Nicolas M.F."/>
            <person name="Pereira M."/>
            <person name="Montes M.A."/>
            <person name="Cantao M.E."/>
            <person name="Vincentz M."/>
            <person name="Rafael M.S."/>
            <person name="Silverman N."/>
            <person name="Stoco P.H."/>
            <person name="Souza R.C."/>
            <person name="Vicentini R."/>
            <person name="Gazzinelli R.T."/>
            <person name="Neves Rde O."/>
            <person name="Silva R."/>
            <person name="Astolfi-Filho S."/>
            <person name="Maciel T.E."/>
            <person name="Urmenyi T.P."/>
            <person name="Tadei W.P."/>
            <person name="Camargo E.P."/>
            <person name="de Vasconcelos A.T."/>
        </authorList>
    </citation>
    <scope>NUCLEOTIDE SEQUENCE</scope>
</reference>
<gene>
    <name evidence="9" type="ORF">AND_000299</name>
</gene>
<evidence type="ECO:0000313" key="11">
    <source>
        <dbReference type="Proteomes" id="UP000000673"/>
    </source>
</evidence>
<dbReference type="OMA" id="IAECHYK"/>
<evidence type="ECO:0000313" key="10">
    <source>
        <dbReference type="EnsemblMetazoa" id="ADAC000299-PA"/>
    </source>
</evidence>
<feature type="domain" description="Tetratricopeptide SHNi-TPR" evidence="8">
    <location>
        <begin position="228"/>
        <end position="263"/>
    </location>
</feature>
<comment type="subcellular location">
    <subcellularLocation>
        <location evidence="1">Nucleus</location>
    </subcellularLocation>
</comment>
<evidence type="ECO:0000256" key="5">
    <source>
        <dbReference type="ARBA" id="ARBA00023242"/>
    </source>
</evidence>
<keyword evidence="4" id="KW-0802">TPR repeat</keyword>
<dbReference type="SMART" id="SM00028">
    <property type="entry name" value="TPR"/>
    <property type="match status" value="3"/>
</dbReference>
<sequence>MAEKSDTLVTPEDKANEAKELFGRGSRNYCMRQYSEAADDLSACCALYSEMYGSLGEECGQPYLLYAKSLIAIGKDENNLIVPGEDDEEADEDDDDGEGEEDAEGDEGAEDEGGDEEKTKQEQENGKDDEDVTMKESKDSAAAEAEAEKKENGVEAEKTEGGSSEAGKAESGANDAEPQPGPSTSNGGAKEEETTEDSAGNLQVAWEMLELAVKIFVKQGDKGFENLAECYSELAGISFENSFFQEAINDYTKALKIHTQTNNIDLRFLAEINYKMGLCHLMLNDFDASIKSFQAAVAELEKVIEEKEAIKEQTDDTKEAIAELVETKNEIIEKIADVEEAKKTSIEEVKRELSKIIVSGDGGSSSTTDGAGPSSSGSSSATANGASASKSDTKAAKADDKPANDISHLIKRKKPDTVSAEVEGSPAKKIATETEVTEHNRSS</sequence>
<evidence type="ECO:0000256" key="4">
    <source>
        <dbReference type="ARBA" id="ARBA00022803"/>
    </source>
</evidence>
<feature type="region of interest" description="Disordered" evidence="7">
    <location>
        <begin position="358"/>
        <end position="443"/>
    </location>
</feature>
<dbReference type="EMBL" id="ADMH02000081">
    <property type="protein sequence ID" value="ETN67864.1"/>
    <property type="molecule type" value="Genomic_DNA"/>
</dbReference>